<dbReference type="RefSeq" id="WP_046522588.1">
    <property type="nucleotide sequence ID" value="NZ_LAYY01000004.1"/>
</dbReference>
<comment type="caution">
    <text evidence="2">The sequence shown here is derived from an EMBL/GenBank/DDBJ whole genome shotgun (WGS) entry which is preliminary data.</text>
</comment>
<keyword evidence="1" id="KW-0812">Transmembrane</keyword>
<keyword evidence="1" id="KW-0472">Membrane</keyword>
<accession>A0A0M2T1I8</accession>
<protein>
    <submittedName>
        <fullName evidence="2">Uncharacterized protein</fullName>
    </submittedName>
</protein>
<keyword evidence="1" id="KW-1133">Transmembrane helix</keyword>
<feature type="transmembrane region" description="Helical" evidence="1">
    <location>
        <begin position="7"/>
        <end position="28"/>
    </location>
</feature>
<organism evidence="2 3">
    <name type="scientific">Mesobacillus campisalis</name>
    <dbReference type="NCBI Taxonomy" id="1408103"/>
    <lineage>
        <taxon>Bacteria</taxon>
        <taxon>Bacillati</taxon>
        <taxon>Bacillota</taxon>
        <taxon>Bacilli</taxon>
        <taxon>Bacillales</taxon>
        <taxon>Bacillaceae</taxon>
        <taxon>Mesobacillus</taxon>
    </lineage>
</organism>
<dbReference type="OrthoDB" id="2351993at2"/>
<gene>
    <name evidence="2" type="ORF">WQ57_04750</name>
</gene>
<evidence type="ECO:0000313" key="2">
    <source>
        <dbReference type="EMBL" id="KKK39097.1"/>
    </source>
</evidence>
<keyword evidence="3" id="KW-1185">Reference proteome</keyword>
<dbReference type="PATRIC" id="fig|1408103.3.peg.1068"/>
<sequence length="212" mass="25028">MNKYLKLILGFLAAILVGIGLLVAVFIFEMKPDKDEEEKIKIQAEQYVKEKFNDDFEIYDVLYDNMGNFEFEYAVKVRDKKTHTQFLIYYDDETNQMVDTYRADKWADDLETEIRPFIKETFGEPTDLFVFFTNENIEFNKDSINPGSYKESKATATIRISISRKRSDEDDKNLNEVISFLKTEVKLKTGSVMIEYITENGEILDDEWEREF</sequence>
<evidence type="ECO:0000256" key="1">
    <source>
        <dbReference type="SAM" id="Phobius"/>
    </source>
</evidence>
<reference evidence="2 3" key="1">
    <citation type="submission" date="2015-04" db="EMBL/GenBank/DDBJ databases">
        <title>Taxonomic description and genome sequence of Bacillus campisalis sp. nov., a novel member of the genus Bacillus isolated from solar saltern.</title>
        <authorList>
            <person name="Mathan Kumar R."/>
            <person name="Kaur G."/>
            <person name="Kumar A."/>
            <person name="Singh N.K."/>
            <person name="Kaur N."/>
            <person name="Kumar N."/>
            <person name="Mayilraj S."/>
        </authorList>
    </citation>
    <scope>NUCLEOTIDE SEQUENCE [LARGE SCALE GENOMIC DNA]</scope>
    <source>
        <strain evidence="2 3">SA2-6</strain>
    </source>
</reference>
<proteinExistence type="predicted"/>
<dbReference type="Proteomes" id="UP000034166">
    <property type="component" value="Unassembled WGS sequence"/>
</dbReference>
<dbReference type="EMBL" id="LAYY01000004">
    <property type="protein sequence ID" value="KKK39097.1"/>
    <property type="molecule type" value="Genomic_DNA"/>
</dbReference>
<evidence type="ECO:0000313" key="3">
    <source>
        <dbReference type="Proteomes" id="UP000034166"/>
    </source>
</evidence>
<name>A0A0M2T1I8_9BACI</name>
<dbReference type="AlphaFoldDB" id="A0A0M2T1I8"/>